<dbReference type="OrthoDB" id="5188866at2"/>
<organism evidence="2 3">
    <name type="scientific">Geodermatophilus nigrescens</name>
    <dbReference type="NCBI Taxonomy" id="1070870"/>
    <lineage>
        <taxon>Bacteria</taxon>
        <taxon>Bacillati</taxon>
        <taxon>Actinomycetota</taxon>
        <taxon>Actinomycetes</taxon>
        <taxon>Geodermatophilales</taxon>
        <taxon>Geodermatophilaceae</taxon>
        <taxon>Geodermatophilus</taxon>
    </lineage>
</organism>
<accession>A0A1M5IH20</accession>
<proteinExistence type="predicted"/>
<feature type="compositionally biased region" description="Basic and acidic residues" evidence="1">
    <location>
        <begin position="10"/>
        <end position="20"/>
    </location>
</feature>
<sequence>MTRSSTPGSGDDRRREMTAEEKLIAQWEAQHDVAARGHRCDPMGLQHQLSRERLADRVRPPRREAPPAGATASAATAPAEPPPVPAAPTARRHPWRRFHHHASEH</sequence>
<feature type="region of interest" description="Disordered" evidence="1">
    <location>
        <begin position="38"/>
        <end position="105"/>
    </location>
</feature>
<feature type="compositionally biased region" description="Basic and acidic residues" evidence="1">
    <location>
        <begin position="49"/>
        <end position="65"/>
    </location>
</feature>
<dbReference type="EMBL" id="FQVX01000002">
    <property type="protein sequence ID" value="SHG27093.1"/>
    <property type="molecule type" value="Genomic_DNA"/>
</dbReference>
<protein>
    <submittedName>
        <fullName evidence="2">Uncharacterized protein</fullName>
    </submittedName>
</protein>
<dbReference type="Proteomes" id="UP000184471">
    <property type="component" value="Unassembled WGS sequence"/>
</dbReference>
<evidence type="ECO:0000313" key="3">
    <source>
        <dbReference type="Proteomes" id="UP000184471"/>
    </source>
</evidence>
<keyword evidence="3" id="KW-1185">Reference proteome</keyword>
<evidence type="ECO:0000313" key="2">
    <source>
        <dbReference type="EMBL" id="SHG27093.1"/>
    </source>
</evidence>
<feature type="compositionally biased region" description="Basic residues" evidence="1">
    <location>
        <begin position="90"/>
        <end position="105"/>
    </location>
</feature>
<reference evidence="2 3" key="1">
    <citation type="submission" date="2016-11" db="EMBL/GenBank/DDBJ databases">
        <authorList>
            <person name="Jaros S."/>
            <person name="Januszkiewicz K."/>
            <person name="Wedrychowicz H."/>
        </authorList>
    </citation>
    <scope>NUCLEOTIDE SEQUENCE [LARGE SCALE GENOMIC DNA]</scope>
    <source>
        <strain evidence="2 3">DSM 45408</strain>
    </source>
</reference>
<name>A0A1M5IH20_9ACTN</name>
<dbReference type="RefSeq" id="WP_073420049.1">
    <property type="nucleotide sequence ID" value="NZ_FQVX01000002.1"/>
</dbReference>
<gene>
    <name evidence="2" type="ORF">SAMN05444351_2051</name>
</gene>
<evidence type="ECO:0000256" key="1">
    <source>
        <dbReference type="SAM" id="MobiDB-lite"/>
    </source>
</evidence>
<feature type="region of interest" description="Disordered" evidence="1">
    <location>
        <begin position="1"/>
        <end position="20"/>
    </location>
</feature>
<dbReference type="AlphaFoldDB" id="A0A1M5IH20"/>
<dbReference type="STRING" id="1070870.SAMN05444351_2051"/>
<feature type="compositionally biased region" description="Low complexity" evidence="1">
    <location>
        <begin position="66"/>
        <end position="78"/>
    </location>
</feature>